<keyword evidence="6 9" id="KW-0472">Membrane</keyword>
<evidence type="ECO:0000256" key="8">
    <source>
        <dbReference type="SAM" id="Coils"/>
    </source>
</evidence>
<evidence type="ECO:0000256" key="5">
    <source>
        <dbReference type="ARBA" id="ARBA00022989"/>
    </source>
</evidence>
<dbReference type="SUPFAM" id="SSF49899">
    <property type="entry name" value="Concanavalin A-like lectins/glucanases"/>
    <property type="match status" value="1"/>
</dbReference>
<dbReference type="GO" id="GO:0005789">
    <property type="term" value="C:endoplasmic reticulum membrane"/>
    <property type="evidence" value="ECO:0007669"/>
    <property type="project" value="TreeGrafter"/>
</dbReference>
<reference evidence="12" key="1">
    <citation type="submission" date="2016-11" db="UniProtKB">
        <authorList>
            <consortium name="WormBaseParasite"/>
        </authorList>
    </citation>
    <scope>IDENTIFICATION</scope>
</reference>
<evidence type="ECO:0000256" key="9">
    <source>
        <dbReference type="SAM" id="Phobius"/>
    </source>
</evidence>
<dbReference type="PROSITE" id="PS51328">
    <property type="entry name" value="L_LECTIN_LIKE"/>
    <property type="match status" value="1"/>
</dbReference>
<dbReference type="WBParaSite" id="L893_g24354.t1">
    <property type="protein sequence ID" value="L893_g24354.t1"/>
    <property type="gene ID" value="L893_g24354"/>
</dbReference>
<evidence type="ECO:0000256" key="6">
    <source>
        <dbReference type="ARBA" id="ARBA00023136"/>
    </source>
</evidence>
<feature type="domain" description="L-type lectin-like" evidence="10">
    <location>
        <begin position="175"/>
        <end position="398"/>
    </location>
</feature>
<dbReference type="GO" id="GO:0005537">
    <property type="term" value="F:D-mannose binding"/>
    <property type="evidence" value="ECO:0007669"/>
    <property type="project" value="TreeGrafter"/>
</dbReference>
<evidence type="ECO:0000313" key="11">
    <source>
        <dbReference type="Proteomes" id="UP000095287"/>
    </source>
</evidence>
<dbReference type="InterPro" id="IPR051136">
    <property type="entry name" value="Intracellular_Lectin-GPT"/>
</dbReference>
<dbReference type="AlphaFoldDB" id="A0A1I7ZA56"/>
<dbReference type="GO" id="GO:0030134">
    <property type="term" value="C:COPII-coated ER to Golgi transport vesicle"/>
    <property type="evidence" value="ECO:0007669"/>
    <property type="project" value="TreeGrafter"/>
</dbReference>
<evidence type="ECO:0000259" key="10">
    <source>
        <dbReference type="PROSITE" id="PS51328"/>
    </source>
</evidence>
<proteinExistence type="predicted"/>
<evidence type="ECO:0000256" key="3">
    <source>
        <dbReference type="ARBA" id="ARBA00022729"/>
    </source>
</evidence>
<feature type="coiled-coil region" evidence="8">
    <location>
        <begin position="413"/>
        <end position="440"/>
    </location>
</feature>
<dbReference type="Proteomes" id="UP000095287">
    <property type="component" value="Unplaced"/>
</dbReference>
<evidence type="ECO:0000256" key="7">
    <source>
        <dbReference type="ARBA" id="ARBA00023157"/>
    </source>
</evidence>
<sequence>MCGLWASYDCLLCRVRENKALGLVFDDPSSIAEVHALLDSFRFRQLGRQIDASLSMFASSHACLAAFRQFLSRVSVWQLSDNLCLAIRVGRLQVHVFTVARRAVLILLNISHVQVCSVVTPGDTVARVWLHNHFHTVAFAYHACPSRIMTLTVISAAMACVLLLSSTLAQDPVMRKFEYKHSFRAPNLAQRDGSIPFWMITGDAIASEEQLRLAPSMRSRKGIAWNKRPMVESEHFEIDMSFKITGQGRIGADGLAIWYTAQQGTLGPVFGSNDYWTGMGLMFDSFDNDGQKNNPFVALMINDGTRSYDHQTDGSQQMLSGCQRDFRNKPFPVRVKVQYYKNVLTVLMHDGMTPQPRYELCIRAENIFLPRNGYFGISAATGGLADDHDVTDFSVYSLFAEQRQQPQQHQMPVEEKQKYDAEFERQMQDFEKERQKFKEEHPEKVKDEEDLSKYFEDATARELRLIYESQTAIHQVMQQMEAKLREISQQQNVHTSMLQQGGAVAQPGGAPPAQGTGIMQHEKNEMLQSLRDLTSSLRDMKNYVNEIFTRSYNIEQKLTQGGAGGAAQQDPAIKAYLESIQNDIRHMKAQQQVGANKQLCDNIPCLSSTVFMMICIVQSAVILVFVYIRSKSDKAKFY</sequence>
<dbReference type="Pfam" id="PF03388">
    <property type="entry name" value="Lectin_leg-like"/>
    <property type="match status" value="1"/>
</dbReference>
<comment type="subcellular location">
    <subcellularLocation>
        <location evidence="1">Endoplasmic reticulum-Golgi intermediate compartment membrane</location>
        <topology evidence="1">Single-pass type I membrane protein</topology>
    </subcellularLocation>
</comment>
<evidence type="ECO:0000256" key="1">
    <source>
        <dbReference type="ARBA" id="ARBA00004151"/>
    </source>
</evidence>
<dbReference type="GO" id="GO:0000139">
    <property type="term" value="C:Golgi membrane"/>
    <property type="evidence" value="ECO:0007669"/>
    <property type="project" value="TreeGrafter"/>
</dbReference>
<dbReference type="GO" id="GO:0033116">
    <property type="term" value="C:endoplasmic reticulum-Golgi intermediate compartment membrane"/>
    <property type="evidence" value="ECO:0007669"/>
    <property type="project" value="UniProtKB-SubCell"/>
</dbReference>
<keyword evidence="5 9" id="KW-1133">Transmembrane helix</keyword>
<keyword evidence="4" id="KW-0430">Lectin</keyword>
<feature type="transmembrane region" description="Helical" evidence="9">
    <location>
        <begin position="606"/>
        <end position="628"/>
    </location>
</feature>
<dbReference type="PANTHER" id="PTHR12223">
    <property type="entry name" value="VESICULAR MANNOSE-BINDING LECTIN"/>
    <property type="match status" value="1"/>
</dbReference>
<evidence type="ECO:0000256" key="4">
    <source>
        <dbReference type="ARBA" id="ARBA00022734"/>
    </source>
</evidence>
<keyword evidence="8" id="KW-0175">Coiled coil</keyword>
<keyword evidence="2 9" id="KW-0812">Transmembrane</keyword>
<dbReference type="Gene3D" id="2.60.120.200">
    <property type="match status" value="1"/>
</dbReference>
<keyword evidence="3" id="KW-0732">Signal</keyword>
<organism evidence="11 12">
    <name type="scientific">Steinernema glaseri</name>
    <dbReference type="NCBI Taxonomy" id="37863"/>
    <lineage>
        <taxon>Eukaryota</taxon>
        <taxon>Metazoa</taxon>
        <taxon>Ecdysozoa</taxon>
        <taxon>Nematoda</taxon>
        <taxon>Chromadorea</taxon>
        <taxon>Rhabditida</taxon>
        <taxon>Tylenchina</taxon>
        <taxon>Panagrolaimomorpha</taxon>
        <taxon>Strongyloidoidea</taxon>
        <taxon>Steinernematidae</taxon>
        <taxon>Steinernema</taxon>
    </lineage>
</organism>
<accession>A0A1I7ZA56</accession>
<name>A0A1I7ZA56_9BILA</name>
<keyword evidence="11" id="KW-1185">Reference proteome</keyword>
<dbReference type="GO" id="GO:0006888">
    <property type="term" value="P:endoplasmic reticulum to Golgi vesicle-mediated transport"/>
    <property type="evidence" value="ECO:0007669"/>
    <property type="project" value="TreeGrafter"/>
</dbReference>
<evidence type="ECO:0000256" key="2">
    <source>
        <dbReference type="ARBA" id="ARBA00022692"/>
    </source>
</evidence>
<keyword evidence="7" id="KW-1015">Disulfide bond</keyword>
<dbReference type="CDD" id="cd06902">
    <property type="entry name" value="lectin_ERGIC-53_ERGL"/>
    <property type="match status" value="1"/>
</dbReference>
<dbReference type="PANTHER" id="PTHR12223:SF28">
    <property type="entry name" value="LECTIN, MANNOSE BINDING 1 LIKE"/>
    <property type="match status" value="1"/>
</dbReference>
<dbReference type="FunFam" id="2.60.120.200:FF:000028">
    <property type="entry name" value="Blast:Protein ERGIC-53"/>
    <property type="match status" value="1"/>
</dbReference>
<dbReference type="CDD" id="cd22249">
    <property type="entry name" value="UDM1_RNF168_RNF169-like"/>
    <property type="match status" value="1"/>
</dbReference>
<evidence type="ECO:0000313" key="12">
    <source>
        <dbReference type="WBParaSite" id="L893_g24354.t1"/>
    </source>
</evidence>
<dbReference type="InterPro" id="IPR013320">
    <property type="entry name" value="ConA-like_dom_sf"/>
</dbReference>
<dbReference type="InterPro" id="IPR005052">
    <property type="entry name" value="Lectin_leg"/>
</dbReference>
<protein>
    <submittedName>
        <fullName evidence="12">L-type lectin-like domain-containing protein</fullName>
    </submittedName>
</protein>